<dbReference type="SUPFAM" id="SSF48264">
    <property type="entry name" value="Cytochrome P450"/>
    <property type="match status" value="1"/>
</dbReference>
<comment type="caution">
    <text evidence="12">The sequence shown here is derived from an EMBL/GenBank/DDBJ whole genome shotgun (WGS) entry which is preliminary data.</text>
</comment>
<dbReference type="Proteomes" id="UP000623687">
    <property type="component" value="Unassembled WGS sequence"/>
</dbReference>
<dbReference type="GO" id="GO:0016705">
    <property type="term" value="F:oxidoreductase activity, acting on paired donors, with incorporation or reduction of molecular oxygen"/>
    <property type="evidence" value="ECO:0007669"/>
    <property type="project" value="InterPro"/>
</dbReference>
<evidence type="ECO:0000256" key="4">
    <source>
        <dbReference type="ARBA" id="ARBA00022617"/>
    </source>
</evidence>
<gene>
    <name evidence="12" type="ORF">PC9H_011823</name>
</gene>
<evidence type="ECO:0000256" key="11">
    <source>
        <dbReference type="SAM" id="Phobius"/>
    </source>
</evidence>
<keyword evidence="6 10" id="KW-0560">Oxidoreductase</keyword>
<accession>A0A8H7DN56</accession>
<dbReference type="EMBL" id="JACETU010000009">
    <property type="protein sequence ID" value="KAF7421301.1"/>
    <property type="molecule type" value="Genomic_DNA"/>
</dbReference>
<proteinExistence type="inferred from homology"/>
<keyword evidence="11" id="KW-1133">Transmembrane helix</keyword>
<comment type="pathway">
    <text evidence="2">Secondary metabolite biosynthesis.</text>
</comment>
<dbReference type="PRINTS" id="PR00385">
    <property type="entry name" value="P450"/>
</dbReference>
<protein>
    <submittedName>
        <fullName evidence="12">Uncharacterized protein</fullName>
    </submittedName>
</protein>
<sequence length="508" mass="57614">MSTIDLLPNVTSFSIGVILMALSSVFAVIHRALERYRDPLREVPGPFLARWTSLWLAYQVRMGRRYLVVDALHKKYGPIVRIAPNHVSVAHKDAINVVYGQGSRALDKSPYYHAFVSDKASIFSTVDRQEHAQKRRLVSQGFSYKSLMSVTPLLHANLYHFVEKIDEISQRPGSIDVLQWFNFLAFDILSDLAFGEPIGMVTNESDVVTVMCADGKVKEENAISLVDEREHLAAVVGIHPWFKTLSKFIPDPFFIRGHKSSTGLVDLARRRVTKRLESGSYREDILNKLIETRVEESGALTPEQVTELIAETVTLLIAGSDTTSNSITAIIHLVLTHPRVHEKLLQHLRDAVPDSQVPKHEDVKDIPYLTAVIEEGLRYYATTAIGLHRSVPRDGVLCLGKFFPEGTEMSVPAYTIQHDRTIWGDPENFRPERWLEEKDLGRYLLTFGKGPRQCLGRNLAYIEMQLVIATMLLRYDLKLESDNLETTEGFMHKPLRMIVEVKRKELAC</sequence>
<dbReference type="InterPro" id="IPR036396">
    <property type="entry name" value="Cyt_P450_sf"/>
</dbReference>
<evidence type="ECO:0000256" key="8">
    <source>
        <dbReference type="ARBA" id="ARBA00023033"/>
    </source>
</evidence>
<dbReference type="GO" id="GO:0020037">
    <property type="term" value="F:heme binding"/>
    <property type="evidence" value="ECO:0007669"/>
    <property type="project" value="InterPro"/>
</dbReference>
<feature type="transmembrane region" description="Helical" evidence="11">
    <location>
        <begin position="12"/>
        <end position="33"/>
    </location>
</feature>
<evidence type="ECO:0000256" key="10">
    <source>
        <dbReference type="RuleBase" id="RU000461"/>
    </source>
</evidence>
<dbReference type="GeneID" id="59381641"/>
<dbReference type="VEuPathDB" id="FungiDB:PC9H_011823"/>
<evidence type="ECO:0000256" key="6">
    <source>
        <dbReference type="ARBA" id="ARBA00023002"/>
    </source>
</evidence>
<comment type="similarity">
    <text evidence="3 10">Belongs to the cytochrome P450 family.</text>
</comment>
<dbReference type="OrthoDB" id="1470350at2759"/>
<dbReference type="PANTHER" id="PTHR24305:SF29">
    <property type="entry name" value="BENZOATE-PARA-HYDROXYLASE"/>
    <property type="match status" value="1"/>
</dbReference>
<dbReference type="InterPro" id="IPR001128">
    <property type="entry name" value="Cyt_P450"/>
</dbReference>
<evidence type="ECO:0000256" key="9">
    <source>
        <dbReference type="PIRSR" id="PIRSR602401-1"/>
    </source>
</evidence>
<dbReference type="InterPro" id="IPR002401">
    <property type="entry name" value="Cyt_P450_E_grp-I"/>
</dbReference>
<dbReference type="InterPro" id="IPR017972">
    <property type="entry name" value="Cyt_P450_CS"/>
</dbReference>
<evidence type="ECO:0000256" key="3">
    <source>
        <dbReference type="ARBA" id="ARBA00010617"/>
    </source>
</evidence>
<dbReference type="GO" id="GO:0004497">
    <property type="term" value="F:monooxygenase activity"/>
    <property type="evidence" value="ECO:0007669"/>
    <property type="project" value="UniProtKB-KW"/>
</dbReference>
<keyword evidence="4 9" id="KW-0349">Heme</keyword>
<keyword evidence="13" id="KW-1185">Reference proteome</keyword>
<dbReference type="GO" id="GO:0005506">
    <property type="term" value="F:iron ion binding"/>
    <property type="evidence" value="ECO:0007669"/>
    <property type="project" value="InterPro"/>
</dbReference>
<keyword evidence="11" id="KW-0812">Transmembrane</keyword>
<dbReference type="PROSITE" id="PS00086">
    <property type="entry name" value="CYTOCHROME_P450"/>
    <property type="match status" value="1"/>
</dbReference>
<dbReference type="PRINTS" id="PR00463">
    <property type="entry name" value="EP450I"/>
</dbReference>
<dbReference type="Pfam" id="PF00067">
    <property type="entry name" value="p450"/>
    <property type="match status" value="1"/>
</dbReference>
<dbReference type="PANTHER" id="PTHR24305">
    <property type="entry name" value="CYTOCHROME P450"/>
    <property type="match status" value="1"/>
</dbReference>
<dbReference type="CDD" id="cd11061">
    <property type="entry name" value="CYP67-like"/>
    <property type="match status" value="1"/>
</dbReference>
<keyword evidence="7 9" id="KW-0408">Iron</keyword>
<reference evidence="12" key="1">
    <citation type="submission" date="2019-07" db="EMBL/GenBank/DDBJ databases">
        <authorList>
            <person name="Palmer J.M."/>
        </authorList>
    </citation>
    <scope>NUCLEOTIDE SEQUENCE</scope>
    <source>
        <strain evidence="12">PC9</strain>
    </source>
</reference>
<keyword evidence="5 9" id="KW-0479">Metal-binding</keyword>
<name>A0A8H7DN56_PLEOS</name>
<dbReference type="AlphaFoldDB" id="A0A8H7DN56"/>
<dbReference type="RefSeq" id="XP_036627159.1">
    <property type="nucleotide sequence ID" value="XM_036781304.1"/>
</dbReference>
<evidence type="ECO:0000256" key="5">
    <source>
        <dbReference type="ARBA" id="ARBA00022723"/>
    </source>
</evidence>
<keyword evidence="8 10" id="KW-0503">Monooxygenase</keyword>
<evidence type="ECO:0000313" key="13">
    <source>
        <dbReference type="Proteomes" id="UP000623687"/>
    </source>
</evidence>
<evidence type="ECO:0000256" key="1">
    <source>
        <dbReference type="ARBA" id="ARBA00001971"/>
    </source>
</evidence>
<dbReference type="InterPro" id="IPR050121">
    <property type="entry name" value="Cytochrome_P450_monoxygenase"/>
</dbReference>
<organism evidence="12 13">
    <name type="scientific">Pleurotus ostreatus</name>
    <name type="common">Oyster mushroom</name>
    <name type="synonym">White-rot fungus</name>
    <dbReference type="NCBI Taxonomy" id="5322"/>
    <lineage>
        <taxon>Eukaryota</taxon>
        <taxon>Fungi</taxon>
        <taxon>Dikarya</taxon>
        <taxon>Basidiomycota</taxon>
        <taxon>Agaricomycotina</taxon>
        <taxon>Agaricomycetes</taxon>
        <taxon>Agaricomycetidae</taxon>
        <taxon>Agaricales</taxon>
        <taxon>Pleurotineae</taxon>
        <taxon>Pleurotaceae</taxon>
        <taxon>Pleurotus</taxon>
    </lineage>
</organism>
<keyword evidence="11" id="KW-0472">Membrane</keyword>
<dbReference type="Gene3D" id="1.10.630.10">
    <property type="entry name" value="Cytochrome P450"/>
    <property type="match status" value="1"/>
</dbReference>
<evidence type="ECO:0000256" key="2">
    <source>
        <dbReference type="ARBA" id="ARBA00005179"/>
    </source>
</evidence>
<evidence type="ECO:0000256" key="7">
    <source>
        <dbReference type="ARBA" id="ARBA00023004"/>
    </source>
</evidence>
<feature type="binding site" description="axial binding residue" evidence="9">
    <location>
        <position position="454"/>
    </location>
    <ligand>
        <name>heme</name>
        <dbReference type="ChEBI" id="CHEBI:30413"/>
    </ligand>
    <ligandPart>
        <name>Fe</name>
        <dbReference type="ChEBI" id="CHEBI:18248"/>
    </ligandPart>
</feature>
<evidence type="ECO:0000313" key="12">
    <source>
        <dbReference type="EMBL" id="KAF7421301.1"/>
    </source>
</evidence>
<comment type="cofactor">
    <cofactor evidence="1 9">
        <name>heme</name>
        <dbReference type="ChEBI" id="CHEBI:30413"/>
    </cofactor>
</comment>